<proteinExistence type="predicted"/>
<sequence>MFLANPQLARTMMMANPQMREALENNPELRQLMDDPEIMQQSLNAAQNPRLLRELQRNNDRALSNLESVPGGYAQIRRMYQSFQGPLAQASEGGPQFSMDELNRRRARAMGVTRPDTANVNTTPLPNPWARRRPWTAARPGLDARGPLAMADQVSRNADRLAQLDISTTRQGRQRPADDLLALLAQGGFGGPRVPTAP</sequence>
<evidence type="ECO:0000313" key="1">
    <source>
        <dbReference type="EMBL" id="KAJ2760442.1"/>
    </source>
</evidence>
<comment type="caution">
    <text evidence="1">The sequence shown here is derived from an EMBL/GenBank/DDBJ whole genome shotgun (WGS) entry which is preliminary data.</text>
</comment>
<organism evidence="1 2">
    <name type="scientific">Coemansia nantahalensis</name>
    <dbReference type="NCBI Taxonomy" id="2789366"/>
    <lineage>
        <taxon>Eukaryota</taxon>
        <taxon>Fungi</taxon>
        <taxon>Fungi incertae sedis</taxon>
        <taxon>Zoopagomycota</taxon>
        <taxon>Kickxellomycotina</taxon>
        <taxon>Kickxellomycetes</taxon>
        <taxon>Kickxellales</taxon>
        <taxon>Kickxellaceae</taxon>
        <taxon>Coemansia</taxon>
    </lineage>
</organism>
<reference evidence="1" key="1">
    <citation type="submission" date="2022-07" db="EMBL/GenBank/DDBJ databases">
        <title>Phylogenomic reconstructions and comparative analyses of Kickxellomycotina fungi.</title>
        <authorList>
            <person name="Reynolds N.K."/>
            <person name="Stajich J.E."/>
            <person name="Barry K."/>
            <person name="Grigoriev I.V."/>
            <person name="Crous P."/>
            <person name="Smith M.E."/>
        </authorList>
    </citation>
    <scope>NUCLEOTIDE SEQUENCE</scope>
    <source>
        <strain evidence="1">CBS 109366</strain>
    </source>
</reference>
<gene>
    <name evidence="1" type="ORF">IWQ57_006306</name>
</gene>
<protein>
    <submittedName>
        <fullName evidence="1">Uncharacterized protein</fullName>
    </submittedName>
</protein>
<accession>A0ACC1JKF2</accession>
<dbReference type="Proteomes" id="UP001140234">
    <property type="component" value="Unassembled WGS sequence"/>
</dbReference>
<keyword evidence="2" id="KW-1185">Reference proteome</keyword>
<name>A0ACC1JKF2_9FUNG</name>
<feature type="non-terminal residue" evidence="1">
    <location>
        <position position="198"/>
    </location>
</feature>
<evidence type="ECO:0000313" key="2">
    <source>
        <dbReference type="Proteomes" id="UP001140234"/>
    </source>
</evidence>
<dbReference type="EMBL" id="JANBUJ010003501">
    <property type="protein sequence ID" value="KAJ2760442.1"/>
    <property type="molecule type" value="Genomic_DNA"/>
</dbReference>